<protein>
    <submittedName>
        <fullName evidence="3">MFS transporter</fullName>
    </submittedName>
</protein>
<feature type="transmembrane region" description="Helical" evidence="2">
    <location>
        <begin position="44"/>
        <end position="66"/>
    </location>
</feature>
<proteinExistence type="inferred from homology"/>
<feature type="transmembrane region" description="Helical" evidence="2">
    <location>
        <begin position="408"/>
        <end position="430"/>
    </location>
</feature>
<feature type="transmembrane region" description="Helical" evidence="2">
    <location>
        <begin position="236"/>
        <end position="259"/>
    </location>
</feature>
<dbReference type="PANTHER" id="PTHR11328:SF24">
    <property type="entry name" value="MAJOR FACILITATOR SUPERFAMILY (MFS) PROFILE DOMAIN-CONTAINING PROTEIN"/>
    <property type="match status" value="1"/>
</dbReference>
<keyword evidence="2" id="KW-0472">Membrane</keyword>
<dbReference type="SUPFAM" id="SSF103473">
    <property type="entry name" value="MFS general substrate transporter"/>
    <property type="match status" value="1"/>
</dbReference>
<evidence type="ECO:0000313" key="3">
    <source>
        <dbReference type="EMBL" id="TPE60980.1"/>
    </source>
</evidence>
<dbReference type="OrthoDB" id="9764596at2"/>
<accession>A0A501XK78</accession>
<feature type="transmembrane region" description="Helical" evidence="2">
    <location>
        <begin position="110"/>
        <end position="129"/>
    </location>
</feature>
<dbReference type="Gene3D" id="1.20.1250.20">
    <property type="entry name" value="MFS general substrate transporter like domains"/>
    <property type="match status" value="2"/>
</dbReference>
<gene>
    <name evidence="3" type="ORF">FJQ54_08730</name>
</gene>
<feature type="transmembrane region" description="Helical" evidence="2">
    <location>
        <begin position="188"/>
        <end position="208"/>
    </location>
</feature>
<dbReference type="InterPro" id="IPR039672">
    <property type="entry name" value="MFS_2"/>
</dbReference>
<reference evidence="3 4" key="1">
    <citation type="submission" date="2019-06" db="EMBL/GenBank/DDBJ databases">
        <authorList>
            <person name="Lee I."/>
            <person name="Jang G.I."/>
            <person name="Hwang C.Y."/>
        </authorList>
    </citation>
    <scope>NUCLEOTIDE SEQUENCE [LARGE SCALE GENOMIC DNA]</scope>
    <source>
        <strain evidence="3 4">PAMC 28131</strain>
    </source>
</reference>
<evidence type="ECO:0000313" key="4">
    <source>
        <dbReference type="Proteomes" id="UP000319897"/>
    </source>
</evidence>
<feature type="transmembrane region" description="Helical" evidence="2">
    <location>
        <begin position="150"/>
        <end position="176"/>
    </location>
</feature>
<name>A0A501XK78_9SPHN</name>
<keyword evidence="4" id="KW-1185">Reference proteome</keyword>
<feature type="transmembrane region" description="Helical" evidence="2">
    <location>
        <begin position="265"/>
        <end position="287"/>
    </location>
</feature>
<dbReference type="PANTHER" id="PTHR11328">
    <property type="entry name" value="MAJOR FACILITATOR SUPERFAMILY DOMAIN-CONTAINING PROTEIN"/>
    <property type="match status" value="1"/>
</dbReference>
<dbReference type="RefSeq" id="WP_140928038.1">
    <property type="nucleotide sequence ID" value="NZ_VFSU01000024.1"/>
</dbReference>
<organism evidence="3 4">
    <name type="scientific">Sandaracinobacter neustonicus</name>
    <dbReference type="NCBI Taxonomy" id="1715348"/>
    <lineage>
        <taxon>Bacteria</taxon>
        <taxon>Pseudomonadati</taxon>
        <taxon>Pseudomonadota</taxon>
        <taxon>Alphaproteobacteria</taxon>
        <taxon>Sphingomonadales</taxon>
        <taxon>Sphingosinicellaceae</taxon>
        <taxon>Sandaracinobacter</taxon>
    </lineage>
</organism>
<dbReference type="Pfam" id="PF13347">
    <property type="entry name" value="MFS_2"/>
    <property type="match status" value="1"/>
</dbReference>
<feature type="transmembrane region" description="Helical" evidence="2">
    <location>
        <begin position="299"/>
        <end position="317"/>
    </location>
</feature>
<feature type="transmembrane region" description="Helical" evidence="2">
    <location>
        <begin position="365"/>
        <end position="388"/>
    </location>
</feature>
<feature type="transmembrane region" description="Helical" evidence="2">
    <location>
        <begin position="323"/>
        <end position="344"/>
    </location>
</feature>
<comment type="similarity">
    <text evidence="1">Belongs to the sodium:galactoside symporter (TC 2.A.2) family.</text>
</comment>
<feature type="transmembrane region" description="Helical" evidence="2">
    <location>
        <begin position="87"/>
        <end position="104"/>
    </location>
</feature>
<keyword evidence="2" id="KW-0812">Transmembrane</keyword>
<dbReference type="Proteomes" id="UP000319897">
    <property type="component" value="Unassembled WGS sequence"/>
</dbReference>
<evidence type="ECO:0000256" key="1">
    <source>
        <dbReference type="ARBA" id="ARBA00009617"/>
    </source>
</evidence>
<comment type="caution">
    <text evidence="3">The sequence shown here is derived from an EMBL/GenBank/DDBJ whole genome shotgun (WGS) entry which is preliminary data.</text>
</comment>
<sequence length="457" mass="50020">MTRMHSRGSDRLSTAQLLAFGFPAFTHAMVAGPVYTILPTFYAANTAVSLAQIGTIAGISRIIDALNDSVMGYMSDKTQTRFGSRKPWVAASILFCVIGVYFLFTPGPQATWLYFFIWAQVLYTGFTMFEVPRAAWGAELSRDYNERATIGMYVGGFNISGSLAFFLLPIAMGLLIGNSEIDAGTLRTTAIIYAVLMPLGVLLSLKLVPQGRKVDHKQLKMSDFLHTIRQSRPAQIFFGCTLLWGLGQGIVIACVYIFYGVYMQLGGQFAMIMGALYLVQVLSLPLWSRILPRFDRNRVWAACIGATALIAPVVLLLPRGEAALIPALGIVLVQGFLTAPTNFLPGAILGDVIDHDVLKTGSNKAGNLFAVQMLLIKIAMAIGGALAFNLLDLVGYDVKHENSAAAETGLVLIFVGMPMLFFLATAIMAWNFPITRRNQQTIQRRLERRRLRQAAGE</sequence>
<dbReference type="GO" id="GO:0005886">
    <property type="term" value="C:plasma membrane"/>
    <property type="evidence" value="ECO:0007669"/>
    <property type="project" value="TreeGrafter"/>
</dbReference>
<evidence type="ECO:0000256" key="2">
    <source>
        <dbReference type="SAM" id="Phobius"/>
    </source>
</evidence>
<dbReference type="GO" id="GO:0008643">
    <property type="term" value="P:carbohydrate transport"/>
    <property type="evidence" value="ECO:0007669"/>
    <property type="project" value="InterPro"/>
</dbReference>
<dbReference type="AlphaFoldDB" id="A0A501XK78"/>
<dbReference type="InterPro" id="IPR036259">
    <property type="entry name" value="MFS_trans_sf"/>
</dbReference>
<keyword evidence="2" id="KW-1133">Transmembrane helix</keyword>
<dbReference type="GO" id="GO:0015293">
    <property type="term" value="F:symporter activity"/>
    <property type="evidence" value="ECO:0007669"/>
    <property type="project" value="InterPro"/>
</dbReference>
<dbReference type="EMBL" id="VFSU01000024">
    <property type="protein sequence ID" value="TPE60980.1"/>
    <property type="molecule type" value="Genomic_DNA"/>
</dbReference>